<dbReference type="EMBL" id="JAFKMG010000195">
    <property type="protein sequence ID" value="MBN8798071.1"/>
    <property type="molecule type" value="Genomic_DNA"/>
</dbReference>
<dbReference type="GO" id="GO:0003677">
    <property type="term" value="F:DNA binding"/>
    <property type="evidence" value="ECO:0007669"/>
    <property type="project" value="InterPro"/>
</dbReference>
<dbReference type="AlphaFoldDB" id="A0A9D8PZR7"/>
<protein>
    <submittedName>
        <fullName evidence="3">Type II toxin-antitoxin system Y4mF family antitoxin</fullName>
    </submittedName>
</protein>
<name>A0A9D8PZR7_9GAMM</name>
<evidence type="ECO:0000259" key="2">
    <source>
        <dbReference type="PROSITE" id="PS50943"/>
    </source>
</evidence>
<dbReference type="SMART" id="SM00530">
    <property type="entry name" value="HTH_XRE"/>
    <property type="match status" value="1"/>
</dbReference>
<comment type="caution">
    <text evidence="3">The sequence shown here is derived from an EMBL/GenBank/DDBJ whole genome shotgun (WGS) entry which is preliminary data.</text>
</comment>
<evidence type="ECO:0000313" key="3">
    <source>
        <dbReference type="EMBL" id="MBN8798071.1"/>
    </source>
</evidence>
<feature type="region of interest" description="Disordered" evidence="1">
    <location>
        <begin position="119"/>
        <end position="155"/>
    </location>
</feature>
<sequence>MAALKTPADLGNVIQQRRKALGWDQARLAHEAGVSRQWIIEIEKGKPRAELQLVLRALNVLGIELDALHREAPKASGGPTLDLADVDHIVEYSRTGPDNAFGPWLQALRKPASALSVLEKQQKKYSARLNSAPEEQQRLPPDPKAPPSGGRKGRK</sequence>
<dbReference type="NCBIfam" id="TIGR03070">
    <property type="entry name" value="couple_hipB"/>
    <property type="match status" value="1"/>
</dbReference>
<reference evidence="3" key="1">
    <citation type="submission" date="2021-02" db="EMBL/GenBank/DDBJ databases">
        <title>Thiocyanate and organic carbon inputs drive convergent selection for specific autotrophic Afipia and Thiobacillus strains within complex microbiomes.</title>
        <authorList>
            <person name="Huddy R.J."/>
            <person name="Sachdeva R."/>
            <person name="Kadzinga F."/>
            <person name="Kantor R.S."/>
            <person name="Harrison S.T.L."/>
            <person name="Banfield J.F."/>
        </authorList>
    </citation>
    <scope>NUCLEOTIDE SEQUENCE</scope>
    <source>
        <strain evidence="3">SCN18_10_11_15_R1_P_69_7</strain>
    </source>
</reference>
<dbReference type="Gene3D" id="1.10.260.40">
    <property type="entry name" value="lambda repressor-like DNA-binding domains"/>
    <property type="match status" value="1"/>
</dbReference>
<proteinExistence type="predicted"/>
<dbReference type="PROSITE" id="PS50943">
    <property type="entry name" value="HTH_CROC1"/>
    <property type="match status" value="1"/>
</dbReference>
<organism evidence="3 4">
    <name type="scientific">Stenotrophomonas nitritireducens</name>
    <dbReference type="NCBI Taxonomy" id="83617"/>
    <lineage>
        <taxon>Bacteria</taxon>
        <taxon>Pseudomonadati</taxon>
        <taxon>Pseudomonadota</taxon>
        <taxon>Gammaproteobacteria</taxon>
        <taxon>Lysobacterales</taxon>
        <taxon>Lysobacteraceae</taxon>
        <taxon>Stenotrophomonas</taxon>
    </lineage>
</organism>
<feature type="domain" description="HTH cro/C1-type" evidence="2">
    <location>
        <begin position="14"/>
        <end position="68"/>
    </location>
</feature>
<evidence type="ECO:0000256" key="1">
    <source>
        <dbReference type="SAM" id="MobiDB-lite"/>
    </source>
</evidence>
<gene>
    <name evidence="3" type="ORF">J0H45_01745</name>
</gene>
<evidence type="ECO:0000313" key="4">
    <source>
        <dbReference type="Proteomes" id="UP000664815"/>
    </source>
</evidence>
<dbReference type="CDD" id="cd00093">
    <property type="entry name" value="HTH_XRE"/>
    <property type="match status" value="1"/>
</dbReference>
<dbReference type="InterPro" id="IPR001387">
    <property type="entry name" value="Cro/C1-type_HTH"/>
</dbReference>
<dbReference type="Pfam" id="PF01381">
    <property type="entry name" value="HTH_3"/>
    <property type="match status" value="1"/>
</dbReference>
<dbReference type="Proteomes" id="UP000664815">
    <property type="component" value="Unassembled WGS sequence"/>
</dbReference>
<dbReference type="InterPro" id="IPR010982">
    <property type="entry name" value="Lambda_DNA-bd_dom_sf"/>
</dbReference>
<dbReference type="SUPFAM" id="SSF47413">
    <property type="entry name" value="lambda repressor-like DNA-binding domains"/>
    <property type="match status" value="1"/>
</dbReference>
<accession>A0A9D8PZR7</accession>
<dbReference type="InterPro" id="IPR017507">
    <property type="entry name" value="Tscrpt_reg_HipB-like"/>
</dbReference>